<evidence type="ECO:0000313" key="1">
    <source>
        <dbReference type="EMBL" id="PIO23872.1"/>
    </source>
</evidence>
<name>A0A2G9R7L6_AQUCT</name>
<proteinExistence type="predicted"/>
<reference evidence="1" key="1">
    <citation type="submission" date="2017-08" db="EMBL/GenBank/DDBJ databases">
        <title>Assembly of the North American Bullfrog Genome.</title>
        <authorList>
            <person name="Warren R.L."/>
            <person name="Vandervalk B.P."/>
            <person name="Kucuk E."/>
            <person name="Birol I."/>
            <person name="Helbing C."/>
            <person name="Pandoh P."/>
            <person name="Behsaz B."/>
            <person name="Mohamadi H."/>
            <person name="Chu J."/>
            <person name="Jackman S."/>
            <person name="Hammond S.A."/>
            <person name="Veldhoen N."/>
            <person name="Kirk H."/>
            <person name="Zhao Y."/>
            <person name="Coope R."/>
            <person name="Pleasance S."/>
            <person name="Moore R."/>
            <person name="Holt R."/>
        </authorList>
    </citation>
    <scope>NUCLEOTIDE SEQUENCE</scope>
    <source>
        <strain evidence="1">Bruno</strain>
        <tissue evidence="1">Liver</tissue>
    </source>
</reference>
<accession>A0A2G9R7L6</accession>
<protein>
    <submittedName>
        <fullName evidence="1">Uncharacterized protein</fullName>
    </submittedName>
</protein>
<dbReference type="EMBL" id="KV955446">
    <property type="protein sequence ID" value="PIO23872.1"/>
    <property type="molecule type" value="Genomic_DNA"/>
</dbReference>
<gene>
    <name evidence="1" type="ORF">AB205_0093120</name>
</gene>
<sequence length="206" mass="21741">MTCATYSVTCAQCSMTCAQYSMTCAQYSVTCAPYSVTCTQYSLVCLCPIQPHLCRGRGKPPGSAESGIACCNSFHLNFPSSRGSSSHSPTSWPDAFDDFTLDRIGSAFCLSKAPGQKMGYLCDVSPGNTGSSNESSYIGQFSSLLKRTARIFLSSLFPWLGDCAGGALILTGPHSAAGPIAPAWVAMVVVTPLPGSHWFLPDFSGQ</sequence>
<dbReference type="AlphaFoldDB" id="A0A2G9R7L6"/>
<organism evidence="1">
    <name type="scientific">Aquarana catesbeiana</name>
    <name type="common">American bullfrog</name>
    <name type="synonym">Rana catesbeiana</name>
    <dbReference type="NCBI Taxonomy" id="8400"/>
    <lineage>
        <taxon>Eukaryota</taxon>
        <taxon>Metazoa</taxon>
        <taxon>Chordata</taxon>
        <taxon>Craniata</taxon>
        <taxon>Vertebrata</taxon>
        <taxon>Euteleostomi</taxon>
        <taxon>Amphibia</taxon>
        <taxon>Batrachia</taxon>
        <taxon>Anura</taxon>
        <taxon>Neobatrachia</taxon>
        <taxon>Ranoidea</taxon>
        <taxon>Ranidae</taxon>
        <taxon>Aquarana</taxon>
    </lineage>
</organism>